<dbReference type="Gene3D" id="2.120.10.10">
    <property type="match status" value="1"/>
</dbReference>
<evidence type="ECO:0000313" key="2">
    <source>
        <dbReference type="EMBL" id="SKD07875.1"/>
    </source>
</evidence>
<dbReference type="STRING" id="393003.SAMN05660461_3853"/>
<dbReference type="AlphaFoldDB" id="A0A1T5P595"/>
<reference evidence="2 3" key="1">
    <citation type="submission" date="2017-02" db="EMBL/GenBank/DDBJ databases">
        <authorList>
            <person name="Peterson S.W."/>
        </authorList>
    </citation>
    <scope>NUCLEOTIDE SEQUENCE [LARGE SCALE GENOMIC DNA]</scope>
    <source>
        <strain evidence="2 3">DSM 18108</strain>
    </source>
</reference>
<feature type="domain" description="Sialidase" evidence="1">
    <location>
        <begin position="79"/>
        <end position="357"/>
    </location>
</feature>
<dbReference type="CDD" id="cd15482">
    <property type="entry name" value="Sialidase_non-viral"/>
    <property type="match status" value="1"/>
</dbReference>
<dbReference type="InterPro" id="IPR011040">
    <property type="entry name" value="Sialidase"/>
</dbReference>
<keyword evidence="3" id="KW-1185">Reference proteome</keyword>
<dbReference type="Proteomes" id="UP000190166">
    <property type="component" value="Unassembled WGS sequence"/>
</dbReference>
<dbReference type="InterPro" id="IPR036278">
    <property type="entry name" value="Sialidase_sf"/>
</dbReference>
<evidence type="ECO:0000259" key="1">
    <source>
        <dbReference type="Pfam" id="PF13088"/>
    </source>
</evidence>
<name>A0A1T5P595_9BACT</name>
<dbReference type="PANTHER" id="PTHR43752">
    <property type="entry name" value="BNR/ASP-BOX REPEAT FAMILY PROTEIN"/>
    <property type="match status" value="1"/>
</dbReference>
<dbReference type="PROSITE" id="PS51257">
    <property type="entry name" value="PROKAR_LIPOPROTEIN"/>
    <property type="match status" value="1"/>
</dbReference>
<dbReference type="Pfam" id="PF13088">
    <property type="entry name" value="BNR_2"/>
    <property type="match status" value="1"/>
</dbReference>
<organism evidence="2 3">
    <name type="scientific">Chitinophaga ginsengisegetis</name>
    <dbReference type="NCBI Taxonomy" id="393003"/>
    <lineage>
        <taxon>Bacteria</taxon>
        <taxon>Pseudomonadati</taxon>
        <taxon>Bacteroidota</taxon>
        <taxon>Chitinophagia</taxon>
        <taxon>Chitinophagales</taxon>
        <taxon>Chitinophagaceae</taxon>
        <taxon>Chitinophaga</taxon>
    </lineage>
</organism>
<dbReference type="SUPFAM" id="SSF50939">
    <property type="entry name" value="Sialidases"/>
    <property type="match status" value="1"/>
</dbReference>
<sequence>MKKEILFFDVIFLCLLLSFTGCKKNDNNSSVSPIVSIDPLDLVKDQPAARLLSNVTQNPLYTQRHWQGVPSIEITEKKHLVVAWYSGTAGEGAGNYVTVAESPDGGKTWSKNALIVAPPDNGYRVFDPGLWKDVNGEVHLFWAQSKGWWDGKGGVWTSLLDFSTDKIQFSKPESLTNGVMINKPIYSYQSKTKILMPVALWLEKPTPVKASGVFVVASEYDAIKKTFKIISRASTIPLDNNIRDFDEPQIVGLKNGQYLCLLRTKKGIFYSKTSGTNKQWSKAASFTAIEPTADSRFHIQRLNSGNLLLILNASNERVNMRAFLSTDDGKTWPHSLLIDARSHVSYPDACEGPDKEIYVVYDRNRNSDKEINLARFNERDFFERESKAILTVIDK</sequence>
<gene>
    <name evidence="2" type="ORF">SAMN05660461_3853</name>
</gene>
<dbReference type="EMBL" id="FUZZ01000003">
    <property type="protein sequence ID" value="SKD07875.1"/>
    <property type="molecule type" value="Genomic_DNA"/>
</dbReference>
<dbReference type="RefSeq" id="WP_079471137.1">
    <property type="nucleotide sequence ID" value="NZ_FUZZ01000003.1"/>
</dbReference>
<dbReference type="PANTHER" id="PTHR43752:SF2">
    <property type="entry name" value="BNR_ASP-BOX REPEAT FAMILY PROTEIN"/>
    <property type="match status" value="1"/>
</dbReference>
<evidence type="ECO:0000313" key="3">
    <source>
        <dbReference type="Proteomes" id="UP000190166"/>
    </source>
</evidence>
<proteinExistence type="predicted"/>
<protein>
    <submittedName>
        <fullName evidence="2">BNR repeat-like domain-containing protein</fullName>
    </submittedName>
</protein>
<accession>A0A1T5P595</accession>